<evidence type="ECO:0000256" key="4">
    <source>
        <dbReference type="ARBA" id="ARBA00022741"/>
    </source>
</evidence>
<keyword evidence="4" id="KW-0547">Nucleotide-binding</keyword>
<evidence type="ECO:0000313" key="7">
    <source>
        <dbReference type="Proteomes" id="UP001600165"/>
    </source>
</evidence>
<proteinExistence type="predicted"/>
<dbReference type="RefSeq" id="WP_377963891.1">
    <property type="nucleotide sequence ID" value="NZ_JBHZOL010000060.1"/>
</dbReference>
<evidence type="ECO:0000256" key="2">
    <source>
        <dbReference type="ARBA" id="ARBA00022649"/>
    </source>
</evidence>
<dbReference type="EMBL" id="JBHZOL010000060">
    <property type="protein sequence ID" value="MFE4106283.1"/>
    <property type="molecule type" value="Genomic_DNA"/>
</dbReference>
<dbReference type="PANTHER" id="PTHR34139">
    <property type="entry name" value="UPF0331 PROTEIN MJ0127"/>
    <property type="match status" value="1"/>
</dbReference>
<keyword evidence="7" id="KW-1185">Reference proteome</keyword>
<reference evidence="6 7" key="1">
    <citation type="submission" date="2024-10" db="EMBL/GenBank/DDBJ databases">
        <authorList>
            <person name="Ratan Roy A."/>
            <person name="Morales Sandoval P.H."/>
            <person name="De Los Santos Villalobos S."/>
            <person name="Chakraborty S."/>
            <person name="Mukherjee J."/>
        </authorList>
    </citation>
    <scope>NUCLEOTIDE SEQUENCE [LARGE SCALE GENOMIC DNA]</scope>
    <source>
        <strain evidence="6 7">S1</strain>
    </source>
</reference>
<keyword evidence="5" id="KW-0378">Hydrolase</keyword>
<dbReference type="InterPro" id="IPR051813">
    <property type="entry name" value="HepT_RNase_toxin"/>
</dbReference>
<keyword evidence="2" id="KW-1277">Toxin-antitoxin system</keyword>
<dbReference type="Pfam" id="PF01934">
    <property type="entry name" value="HepT-like"/>
    <property type="match status" value="1"/>
</dbReference>
<comment type="caution">
    <text evidence="6">The sequence shown here is derived from an EMBL/GenBank/DDBJ whole genome shotgun (WGS) entry which is preliminary data.</text>
</comment>
<gene>
    <name evidence="6" type="ORF">ACFVKH_08350</name>
</gene>
<organism evidence="6 7">
    <name type="scientific">Almyronema epifaneia S1</name>
    <dbReference type="NCBI Taxonomy" id="2991925"/>
    <lineage>
        <taxon>Bacteria</taxon>
        <taxon>Bacillati</taxon>
        <taxon>Cyanobacteriota</taxon>
        <taxon>Cyanophyceae</taxon>
        <taxon>Nodosilineales</taxon>
        <taxon>Nodosilineaceae</taxon>
        <taxon>Almyronema</taxon>
        <taxon>Almyronema epifaneia</taxon>
    </lineage>
</organism>
<protein>
    <submittedName>
        <fullName evidence="6">DUF86 domain-containing protein</fullName>
    </submittedName>
</protein>
<evidence type="ECO:0000256" key="3">
    <source>
        <dbReference type="ARBA" id="ARBA00022722"/>
    </source>
</evidence>
<dbReference type="InterPro" id="IPR008201">
    <property type="entry name" value="HepT-like"/>
</dbReference>
<dbReference type="PANTHER" id="PTHR34139:SF1">
    <property type="entry name" value="RNASE MJ1380-RELATED"/>
    <property type="match status" value="1"/>
</dbReference>
<sequence>MSFQTSDYLRHILDETAYLIASSPQLDQASLKQDATLRRAFVRSIEVIGEATLRLPKEYRQAHTQVDWQLLIGLSDRLLHAYFGVDYDLVWDVVVNKVPLWQDQISELLEKGARDG</sequence>
<name>A0ABW6IDM4_9CYAN</name>
<evidence type="ECO:0000313" key="6">
    <source>
        <dbReference type="EMBL" id="MFE4106283.1"/>
    </source>
</evidence>
<evidence type="ECO:0000256" key="5">
    <source>
        <dbReference type="ARBA" id="ARBA00022801"/>
    </source>
</evidence>
<evidence type="ECO:0000256" key="1">
    <source>
        <dbReference type="ARBA" id="ARBA00022553"/>
    </source>
</evidence>
<keyword evidence="1" id="KW-0597">Phosphoprotein</keyword>
<dbReference type="Proteomes" id="UP001600165">
    <property type="component" value="Unassembled WGS sequence"/>
</dbReference>
<keyword evidence="3" id="KW-0540">Nuclease</keyword>
<accession>A0ABW6IDM4</accession>